<evidence type="ECO:0000313" key="1">
    <source>
        <dbReference type="EMBL" id="MFC4506627.1"/>
    </source>
</evidence>
<dbReference type="Proteomes" id="UP001595839">
    <property type="component" value="Unassembled WGS sequence"/>
</dbReference>
<proteinExistence type="predicted"/>
<protein>
    <submittedName>
        <fullName evidence="1">Uncharacterized protein</fullName>
    </submittedName>
</protein>
<dbReference type="RefSeq" id="WP_381184773.1">
    <property type="nucleotide sequence ID" value="NZ_JBHSFK010000045.1"/>
</dbReference>
<reference evidence="2" key="1">
    <citation type="journal article" date="2019" name="Int. J. Syst. Evol. Microbiol.">
        <title>The Global Catalogue of Microorganisms (GCM) 10K type strain sequencing project: providing services to taxonomists for standard genome sequencing and annotation.</title>
        <authorList>
            <consortium name="The Broad Institute Genomics Platform"/>
            <consortium name="The Broad Institute Genome Sequencing Center for Infectious Disease"/>
            <person name="Wu L."/>
            <person name="Ma J."/>
        </authorList>
    </citation>
    <scope>NUCLEOTIDE SEQUENCE [LARGE SCALE GENOMIC DNA]</scope>
    <source>
        <strain evidence="2">CGMCC 4.7177</strain>
    </source>
</reference>
<evidence type="ECO:0000313" key="2">
    <source>
        <dbReference type="Proteomes" id="UP001595839"/>
    </source>
</evidence>
<organism evidence="1 2">
    <name type="scientific">Streptomyces vulcanius</name>
    <dbReference type="NCBI Taxonomy" id="1441876"/>
    <lineage>
        <taxon>Bacteria</taxon>
        <taxon>Bacillati</taxon>
        <taxon>Actinomycetota</taxon>
        <taxon>Actinomycetes</taxon>
        <taxon>Kitasatosporales</taxon>
        <taxon>Streptomycetaceae</taxon>
        <taxon>Streptomyces</taxon>
    </lineage>
</organism>
<gene>
    <name evidence="1" type="ORF">ACFPIH_45500</name>
</gene>
<name>A0ABV9B4L0_9ACTN</name>
<comment type="caution">
    <text evidence="1">The sequence shown here is derived from an EMBL/GenBank/DDBJ whole genome shotgun (WGS) entry which is preliminary data.</text>
</comment>
<sequence>MPVKPDRPQHDPAALPAAAETLQAAAARVLAADAPLEDVIALADAARAYAAEHADAKLNAAGTMTAASPVYRGAAAAIGSVRAAPLPLTPDEPEHKHMWVTALDGDDEPARGADGNTWTHCGVCGDPRDDAPRPVFLSTPCARPDCEHALNWHTGTGGHGCIARGGACSCPAFQPPADPAAAEEH</sequence>
<dbReference type="EMBL" id="JBHSFK010000045">
    <property type="protein sequence ID" value="MFC4506627.1"/>
    <property type="molecule type" value="Genomic_DNA"/>
</dbReference>
<accession>A0ABV9B4L0</accession>
<keyword evidence="2" id="KW-1185">Reference proteome</keyword>